<dbReference type="AlphaFoldDB" id="A0A8T2TXQ0"/>
<dbReference type="InterPro" id="IPR002885">
    <property type="entry name" value="PPR_rpt"/>
</dbReference>
<dbReference type="FunFam" id="1.25.40.10:FF:000344">
    <property type="entry name" value="Pentatricopeptide repeat-containing protein"/>
    <property type="match status" value="1"/>
</dbReference>
<reference evidence="3" key="1">
    <citation type="submission" date="2021-08" db="EMBL/GenBank/DDBJ databases">
        <title>WGS assembly of Ceratopteris richardii.</title>
        <authorList>
            <person name="Marchant D.B."/>
            <person name="Chen G."/>
            <person name="Jenkins J."/>
            <person name="Shu S."/>
            <person name="Leebens-Mack J."/>
            <person name="Grimwood J."/>
            <person name="Schmutz J."/>
            <person name="Soltis P."/>
            <person name="Soltis D."/>
            <person name="Chen Z.-H."/>
        </authorList>
    </citation>
    <scope>NUCLEOTIDE SEQUENCE</scope>
    <source>
        <strain evidence="3">Whitten #5841</strain>
        <tissue evidence="3">Leaf</tissue>
    </source>
</reference>
<dbReference type="GO" id="GO:0003723">
    <property type="term" value="F:RNA binding"/>
    <property type="evidence" value="ECO:0007669"/>
    <property type="project" value="InterPro"/>
</dbReference>
<feature type="repeat" description="PPR" evidence="2">
    <location>
        <begin position="157"/>
        <end position="191"/>
    </location>
</feature>
<keyword evidence="1" id="KW-0677">Repeat</keyword>
<dbReference type="OMA" id="NCCNTIS"/>
<dbReference type="GO" id="GO:0009451">
    <property type="term" value="P:RNA modification"/>
    <property type="evidence" value="ECO:0007669"/>
    <property type="project" value="InterPro"/>
</dbReference>
<evidence type="ECO:0000256" key="2">
    <source>
        <dbReference type="PROSITE-ProRule" id="PRU00708"/>
    </source>
</evidence>
<dbReference type="FunFam" id="1.25.40.10:FF:000073">
    <property type="entry name" value="Pentatricopeptide repeat-containing protein chloroplastic"/>
    <property type="match status" value="1"/>
</dbReference>
<evidence type="ECO:0008006" key="5">
    <source>
        <dbReference type="Google" id="ProtNLM"/>
    </source>
</evidence>
<dbReference type="FunFam" id="1.25.40.10:FF:000242">
    <property type="entry name" value="Pentatricopeptide repeat-containing protein"/>
    <property type="match status" value="1"/>
</dbReference>
<dbReference type="Pfam" id="PF13041">
    <property type="entry name" value="PPR_2"/>
    <property type="match status" value="3"/>
</dbReference>
<keyword evidence="4" id="KW-1185">Reference proteome</keyword>
<dbReference type="EMBL" id="CM035414">
    <property type="protein sequence ID" value="KAH7428531.1"/>
    <property type="molecule type" value="Genomic_DNA"/>
</dbReference>
<feature type="repeat" description="PPR" evidence="2">
    <location>
        <begin position="369"/>
        <end position="403"/>
    </location>
</feature>
<dbReference type="Proteomes" id="UP000825935">
    <property type="component" value="Chromosome 9"/>
</dbReference>
<dbReference type="NCBIfam" id="TIGR00756">
    <property type="entry name" value="PPR"/>
    <property type="match status" value="4"/>
</dbReference>
<dbReference type="InterPro" id="IPR011990">
    <property type="entry name" value="TPR-like_helical_dom_sf"/>
</dbReference>
<evidence type="ECO:0000256" key="1">
    <source>
        <dbReference type="ARBA" id="ARBA00022737"/>
    </source>
</evidence>
<name>A0A8T2TXQ0_CERRI</name>
<dbReference type="Gene3D" id="1.25.40.10">
    <property type="entry name" value="Tetratricopeptide repeat domain"/>
    <property type="match status" value="5"/>
</dbReference>
<sequence>MHKIRIVAVPRSPSTPLFGRTLYHAFKKLPSGFGPAELVDDVIQHRVYSRSYCRASIESDHERQKNIQVLCSHGDLDGALGVLSSLLFPVSKEIYLSLLKSCNVSKSLDHLTIINAHIAQHNVDLHGILGDYLVLSFAKCGAISDAYQLCRRQSFRTVFSWTAIVSAYADCCCGNEALQMFREMQEGSVAPNSYTFVSLLKACGNIADLNQGKKLHALAHIEGFTSLLHVGNTLISMYGKCGVVEEAVCVFSRMREWDIVSWNAMLSAYIDGDQGEKALLLYRQMQEEMVDPNMRTLVLALQACTAFVEERGPSAQLMVLEVGRAFHSLSRCRGYSSDVVMGTALLHMYGSCGSFMEAEDIFNALPNHDVVSWTALVSAYVSQGQGKKALFAYRQMHVEGVSPNDLTFSVVLQALRHVNNSQDLALERESVDWALEVGRALYSDIYNRGLTSNHTVGNPLISMFGQFHAGIPEAEAIFDALIERNIVSWNALLSSYVEHSEVENFLQLFLWLKRENLAFTDLTFIAVLQGCSELGNLELCRQVHFDIYSSEFDRYHSVIATLINAYGSSGSMTDAQAVFNELVEPHTVSCNACVAGHARDGHQEASLHFIDEMILESNVLDEATLTSILSACSHSGVVDKGFDYLHLVCTHYAMVPAVKHYGIMIDLLGRAGDFKHAERLLEMIPMPPDATLWLSLLSSCRFHGNLMLAKQAFISLLHVQPKHGAAYVLFSNLCAEIELEVFLDEADWNCGKVNHL</sequence>
<dbReference type="InterPro" id="IPR046960">
    <property type="entry name" value="PPR_At4g14850-like_plant"/>
</dbReference>
<accession>A0A8T2TXQ0</accession>
<protein>
    <recommendedName>
        <fullName evidence="5">Pentatricopeptide repeat-containing protein</fullName>
    </recommendedName>
</protein>
<feature type="repeat" description="PPR" evidence="2">
    <location>
        <begin position="485"/>
        <end position="519"/>
    </location>
</feature>
<gene>
    <name evidence="3" type="ORF">KP509_09G005800</name>
</gene>
<dbReference type="OrthoDB" id="1907530at2759"/>
<proteinExistence type="predicted"/>
<dbReference type="PANTHER" id="PTHR47926">
    <property type="entry name" value="PENTATRICOPEPTIDE REPEAT-CONTAINING PROTEIN"/>
    <property type="match status" value="1"/>
</dbReference>
<organism evidence="3 4">
    <name type="scientific">Ceratopteris richardii</name>
    <name type="common">Triangle waterfern</name>
    <dbReference type="NCBI Taxonomy" id="49495"/>
    <lineage>
        <taxon>Eukaryota</taxon>
        <taxon>Viridiplantae</taxon>
        <taxon>Streptophyta</taxon>
        <taxon>Embryophyta</taxon>
        <taxon>Tracheophyta</taxon>
        <taxon>Polypodiopsida</taxon>
        <taxon>Polypodiidae</taxon>
        <taxon>Polypodiales</taxon>
        <taxon>Pteridineae</taxon>
        <taxon>Pteridaceae</taxon>
        <taxon>Parkerioideae</taxon>
        <taxon>Ceratopteris</taxon>
    </lineage>
</organism>
<evidence type="ECO:0000313" key="3">
    <source>
        <dbReference type="EMBL" id="KAH7428531.1"/>
    </source>
</evidence>
<comment type="caution">
    <text evidence="3">The sequence shown here is derived from an EMBL/GenBank/DDBJ whole genome shotgun (WGS) entry which is preliminary data.</text>
</comment>
<feature type="repeat" description="PPR" evidence="2">
    <location>
        <begin position="258"/>
        <end position="292"/>
    </location>
</feature>
<dbReference type="PANTHER" id="PTHR47926:SF533">
    <property type="entry name" value="DYW DOMAIN-CONTAINING PROTEIN"/>
    <property type="match status" value="1"/>
</dbReference>
<evidence type="ECO:0000313" key="4">
    <source>
        <dbReference type="Proteomes" id="UP000825935"/>
    </source>
</evidence>
<dbReference type="Pfam" id="PF01535">
    <property type="entry name" value="PPR"/>
    <property type="match status" value="4"/>
</dbReference>
<dbReference type="PROSITE" id="PS51375">
    <property type="entry name" value="PPR"/>
    <property type="match status" value="4"/>
</dbReference>